<dbReference type="PANTHER" id="PTHR43228">
    <property type="entry name" value="TWO-COMPONENT RESPONSE REGULATOR"/>
    <property type="match status" value="1"/>
</dbReference>
<evidence type="ECO:0000259" key="3">
    <source>
        <dbReference type="PROSITE" id="PS50110"/>
    </source>
</evidence>
<dbReference type="EnsemblBacteria" id="ABD41447">
    <property type="protein sequence ID" value="ABD41447"/>
    <property type="gene ID" value="Mhun_1724"/>
</dbReference>
<evidence type="ECO:0000313" key="5">
    <source>
        <dbReference type="Proteomes" id="UP000001941"/>
    </source>
</evidence>
<dbReference type="AlphaFoldDB" id="Q2FLK4"/>
<dbReference type="Pfam" id="PF00072">
    <property type="entry name" value="Response_reg"/>
    <property type="match status" value="1"/>
</dbReference>
<evidence type="ECO:0000313" key="4">
    <source>
        <dbReference type="EMBL" id="ABD41447.1"/>
    </source>
</evidence>
<dbReference type="InParanoid" id="Q2FLK4"/>
<reference evidence="5" key="1">
    <citation type="journal article" date="2016" name="Stand. Genomic Sci.">
        <title>Complete genome sequence of Methanospirillum hungatei type strain JF1.</title>
        <authorList>
            <person name="Gunsalus R.P."/>
            <person name="Cook L.E."/>
            <person name="Crable B."/>
            <person name="Rohlin L."/>
            <person name="McDonald E."/>
            <person name="Mouttaki H."/>
            <person name="Sieber J.R."/>
            <person name="Poweleit N."/>
            <person name="Zhou H."/>
            <person name="Lapidus A.L."/>
            <person name="Daligault H.E."/>
            <person name="Land M."/>
            <person name="Gilna P."/>
            <person name="Ivanova N."/>
            <person name="Kyrpides N."/>
            <person name="Culley D.E."/>
            <person name="McInerney M.J."/>
        </authorList>
    </citation>
    <scope>NUCLEOTIDE SEQUENCE [LARGE SCALE GENOMIC DNA]</scope>
    <source>
        <strain evidence="5">ATCC 27890 / DSM 864 / NBRC 100397 / JF-1</strain>
    </source>
</reference>
<evidence type="ECO:0000256" key="1">
    <source>
        <dbReference type="PROSITE-ProRule" id="PRU00169"/>
    </source>
</evidence>
<keyword evidence="1" id="KW-0597">Phosphoprotein</keyword>
<sequence length="352" mass="39299">MSQRRILIVEDEAVTSVMLEKTLKELGYEVVGSAFDGREAIEIAREKRPDLILMDIRIQGDMDGIETAKQIYQQFNIPSIYLTAHSDEDTIKRAVESGPFGYLIKPFKERELYSNIEMVAHKHKLYRTTTARNEPEEPTQVPERRVEERTPPASASAAAPQRPPDLRLGILAVQAIPHPIILLNTNGTIAFTNTAFRNFFRMVSGSYDSTASSIEDLPDLCKKIWISGKDRFKEGKGFSITGPVQVKGTPRRYRVDMLPIVEKGVLHFIVAIILPGENSTGTGPGLSDSSGNLLEEVIDTMKEIRFLASSEETYRLHQIVARADNVLKNLGEIKQISYPGQTEKKSGQILTG</sequence>
<dbReference type="SMART" id="SM00448">
    <property type="entry name" value="REC"/>
    <property type="match status" value="1"/>
</dbReference>
<dbReference type="InterPro" id="IPR011006">
    <property type="entry name" value="CheY-like_superfamily"/>
</dbReference>
<dbReference type="InterPro" id="IPR052048">
    <property type="entry name" value="ST_Response_Regulator"/>
</dbReference>
<dbReference type="EMBL" id="CP000254">
    <property type="protein sequence ID" value="ABD41447.1"/>
    <property type="molecule type" value="Genomic_DNA"/>
</dbReference>
<evidence type="ECO:0000256" key="2">
    <source>
        <dbReference type="SAM" id="MobiDB-lite"/>
    </source>
</evidence>
<organism evidence="4 5">
    <name type="scientific">Methanospirillum hungatei JF-1 (strain ATCC 27890 / DSM 864 / NBRC 100397 / JF-1)</name>
    <dbReference type="NCBI Taxonomy" id="323259"/>
    <lineage>
        <taxon>Archaea</taxon>
        <taxon>Methanobacteriati</taxon>
        <taxon>Methanobacteriota</taxon>
        <taxon>Stenosarchaea group</taxon>
        <taxon>Methanomicrobia</taxon>
        <taxon>Methanomicrobiales</taxon>
        <taxon>Methanospirillaceae</taxon>
        <taxon>Methanospirillum</taxon>
    </lineage>
</organism>
<gene>
    <name evidence="4" type="ordered locus">Mhun_1724</name>
</gene>
<dbReference type="GO" id="GO:0000160">
    <property type="term" value="P:phosphorelay signal transduction system"/>
    <property type="evidence" value="ECO:0007669"/>
    <property type="project" value="InterPro"/>
</dbReference>
<keyword evidence="5" id="KW-1185">Reference proteome</keyword>
<dbReference type="CDD" id="cd17534">
    <property type="entry name" value="REC_DC-like"/>
    <property type="match status" value="1"/>
</dbReference>
<accession>Q2FLK4</accession>
<dbReference type="KEGG" id="mhu:Mhun_1724"/>
<feature type="domain" description="Response regulatory" evidence="3">
    <location>
        <begin position="5"/>
        <end position="120"/>
    </location>
</feature>
<dbReference type="GeneID" id="32154811"/>
<dbReference type="OrthoDB" id="2830at2157"/>
<dbReference type="Gene3D" id="3.40.50.2300">
    <property type="match status" value="1"/>
</dbReference>
<feature type="compositionally biased region" description="Low complexity" evidence="2">
    <location>
        <begin position="151"/>
        <end position="160"/>
    </location>
</feature>
<dbReference type="PROSITE" id="PS50110">
    <property type="entry name" value="RESPONSE_REGULATORY"/>
    <property type="match status" value="1"/>
</dbReference>
<feature type="region of interest" description="Disordered" evidence="2">
    <location>
        <begin position="129"/>
        <end position="162"/>
    </location>
</feature>
<dbReference type="SUPFAM" id="SSF52172">
    <property type="entry name" value="CheY-like"/>
    <property type="match status" value="1"/>
</dbReference>
<dbReference type="Proteomes" id="UP000001941">
    <property type="component" value="Chromosome"/>
</dbReference>
<dbReference type="RefSeq" id="WP_011448712.1">
    <property type="nucleotide sequence ID" value="NC_007796.1"/>
</dbReference>
<dbReference type="eggNOG" id="arCOG06537">
    <property type="taxonomic scope" value="Archaea"/>
</dbReference>
<dbReference type="PANTHER" id="PTHR43228:SF6">
    <property type="entry name" value="RESPONSE REGULATOR RECEIVER"/>
    <property type="match status" value="1"/>
</dbReference>
<dbReference type="HOGENOM" id="CLU_000445_14_0_2"/>
<dbReference type="STRING" id="323259.Mhun_1724"/>
<proteinExistence type="predicted"/>
<dbReference type="InterPro" id="IPR001789">
    <property type="entry name" value="Sig_transdc_resp-reg_receiver"/>
</dbReference>
<feature type="modified residue" description="4-aspartylphosphate" evidence="1">
    <location>
        <position position="55"/>
    </location>
</feature>
<name>Q2FLK4_METHJ</name>
<protein>
    <submittedName>
        <fullName evidence="4">Response regulator receiver domain protein (CheY-like)</fullName>
    </submittedName>
</protein>